<protein>
    <submittedName>
        <fullName evidence="1">Phosphonoacetate hydrolase</fullName>
    </submittedName>
</protein>
<dbReference type="OrthoDB" id="3590172at2"/>
<dbReference type="Pfam" id="PF01663">
    <property type="entry name" value="Phosphodiest"/>
    <property type="match status" value="1"/>
</dbReference>
<dbReference type="Gene3D" id="3.40.720.10">
    <property type="entry name" value="Alkaline Phosphatase, subunit A"/>
    <property type="match status" value="1"/>
</dbReference>
<name>A0A0D7ELL6_RHOPL</name>
<dbReference type="EMBL" id="JXXE01000300">
    <property type="protein sequence ID" value="KIZ41445.1"/>
    <property type="molecule type" value="Genomic_DNA"/>
</dbReference>
<dbReference type="InterPro" id="IPR002591">
    <property type="entry name" value="Phosphodiest/P_Trfase"/>
</dbReference>
<dbReference type="Proteomes" id="UP000032515">
    <property type="component" value="Unassembled WGS sequence"/>
</dbReference>
<dbReference type="SUPFAM" id="SSF53649">
    <property type="entry name" value="Alkaline phosphatase-like"/>
    <property type="match status" value="1"/>
</dbReference>
<dbReference type="InterPro" id="IPR012710">
    <property type="entry name" value="Phosphonoacetate_hydro"/>
</dbReference>
<dbReference type="GO" id="GO:0047400">
    <property type="term" value="F:phosphonoacetate hydrolase activity"/>
    <property type="evidence" value="ECO:0007669"/>
    <property type="project" value="InterPro"/>
</dbReference>
<evidence type="ECO:0000313" key="1">
    <source>
        <dbReference type="EMBL" id="KIZ41445.1"/>
    </source>
</evidence>
<comment type="caution">
    <text evidence="1">The sequence shown here is derived from an EMBL/GenBank/DDBJ whole genome shotgun (WGS) entry which is preliminary data.</text>
</comment>
<dbReference type="RefSeq" id="WP_044412505.1">
    <property type="nucleotide sequence ID" value="NZ_JXXE01000300.1"/>
</dbReference>
<accession>A0A0D7ELL6</accession>
<dbReference type="Gene3D" id="3.30.1360.110">
    <property type="entry name" value="Domain 2, Phosphonoacetate Hydrolase"/>
    <property type="match status" value="1"/>
</dbReference>
<dbReference type="InterPro" id="IPR017850">
    <property type="entry name" value="Alkaline_phosphatase_core_sf"/>
</dbReference>
<dbReference type="InterPro" id="IPR023116">
    <property type="entry name" value="Phosphonoacetate_hydro_insert"/>
</dbReference>
<proteinExistence type="predicted"/>
<gene>
    <name evidence="1" type="ORF">OO17_15180</name>
</gene>
<dbReference type="PANTHER" id="PTHR10151">
    <property type="entry name" value="ECTONUCLEOTIDE PYROPHOSPHATASE/PHOSPHODIESTERASE"/>
    <property type="match status" value="1"/>
</dbReference>
<dbReference type="PATRIC" id="fig|1076.23.peg.3231"/>
<organism evidence="1 2">
    <name type="scientific">Rhodopseudomonas palustris</name>
    <dbReference type="NCBI Taxonomy" id="1076"/>
    <lineage>
        <taxon>Bacteria</taxon>
        <taxon>Pseudomonadati</taxon>
        <taxon>Pseudomonadota</taxon>
        <taxon>Alphaproteobacteria</taxon>
        <taxon>Hyphomicrobiales</taxon>
        <taxon>Nitrobacteraceae</taxon>
        <taxon>Rhodopseudomonas</taxon>
    </lineage>
</organism>
<dbReference type="AlphaFoldDB" id="A0A0D7ELL6"/>
<dbReference type="NCBIfam" id="TIGR02335">
    <property type="entry name" value="hydr_PhnA"/>
    <property type="match status" value="1"/>
</dbReference>
<sequence>MTTPLPSAVSQTLVEANGRSYALPQRPVVVICLDGFDPEYLERGIADGTLPTIAALRSTGYVGTALATVPTTTNTNNTSIVTGVSPAVHGINGNYYLDAETGEEIMVTDARRLRCGTILGAMSKAGVQTAVVTAKDKLLKVLAYEMDGIAFSSEHPNSADLTAFGFKNGEEMVGRAKPDQYSADLSLFALDAGIKLLETAKPELKPDLMYLSTSDYVQHKYAPGDTESNAFHLAVDTRIARLIELGATVALTADHGMADKSGDDGQPSVVYLEDALNEKFGSGAVRVICPIADPFVRHHGALGGFVRVHVLGAGDIKGMMTYARSLPGVELVLDRATVCERFQLPPDREGDFAVFTDRDTAVGARREDHDLSALGNHPLRSHGGLGEQRVPFVVSRPLKRDYRERAETGVLRNYDIFDFVLNGVA</sequence>
<keyword evidence="1" id="KW-0378">Hydrolase</keyword>
<reference evidence="1 2" key="1">
    <citation type="submission" date="2014-11" db="EMBL/GenBank/DDBJ databases">
        <title>Genomics and ecophysiology of heterotrophic nitrogen fixing bacteria isolated from estuarine surface water.</title>
        <authorList>
            <person name="Bentzon-Tilia M."/>
            <person name="Severin I."/>
            <person name="Hansen L.H."/>
            <person name="Riemann L."/>
        </authorList>
    </citation>
    <scope>NUCLEOTIDE SEQUENCE [LARGE SCALE GENOMIC DNA]</scope>
    <source>
        <strain evidence="1 2">BAL398</strain>
    </source>
</reference>
<evidence type="ECO:0000313" key="2">
    <source>
        <dbReference type="Proteomes" id="UP000032515"/>
    </source>
</evidence>
<dbReference type="PANTHER" id="PTHR10151:SF120">
    <property type="entry name" value="BIS(5'-ADENOSYL)-TRIPHOSPHATASE"/>
    <property type="match status" value="1"/>
</dbReference>